<name>A0A1Y2AY78_9FUNG</name>
<accession>A0A1Y2AY78</accession>
<dbReference type="SUPFAM" id="SSF53474">
    <property type="entry name" value="alpha/beta-Hydrolases"/>
    <property type="match status" value="1"/>
</dbReference>
<sequence length="251" mass="27017">MTINAAVIPFLNNNSFDNNNNGNSWRDNLNNYGNSIKNTFNNYGNSLKNSFSNLFGNSSSNSLGRPQGVNSPLSSSNSNGNGRRYHYPVIFIHGMNSDDTAFDVHMNFLARQGWDYGSMFSVDLPDKVAFGPINAEVISSEVDQLLQRTGAQKVNIVCHSMGGANTMNYILNAGGARKVNKVITLGGANKLVTSNAPEGVDVTTISSSADLIVNPLLSKLNGANNIIILGVSHIGLLNSPEVQRLLLQILQ</sequence>
<evidence type="ECO:0000313" key="3">
    <source>
        <dbReference type="Proteomes" id="UP000193920"/>
    </source>
</evidence>
<protein>
    <submittedName>
        <fullName evidence="2">Alpha/beta-hydrolase</fullName>
    </submittedName>
</protein>
<dbReference type="OrthoDB" id="9974421at2759"/>
<dbReference type="InterPro" id="IPR029058">
    <property type="entry name" value="AB_hydrolase_fold"/>
</dbReference>
<dbReference type="AlphaFoldDB" id="A0A1Y2AY78"/>
<dbReference type="Pfam" id="PF00561">
    <property type="entry name" value="Abhydrolase_1"/>
    <property type="match status" value="1"/>
</dbReference>
<proteinExistence type="predicted"/>
<evidence type="ECO:0000259" key="1">
    <source>
        <dbReference type="Pfam" id="PF00561"/>
    </source>
</evidence>
<evidence type="ECO:0000313" key="2">
    <source>
        <dbReference type="EMBL" id="ORY27414.1"/>
    </source>
</evidence>
<dbReference type="EMBL" id="MCOG01000193">
    <property type="protein sequence ID" value="ORY27414.1"/>
    <property type="molecule type" value="Genomic_DNA"/>
</dbReference>
<dbReference type="Gene3D" id="3.40.50.1820">
    <property type="entry name" value="alpha/beta hydrolase"/>
    <property type="match status" value="1"/>
</dbReference>
<dbReference type="InterPro" id="IPR000073">
    <property type="entry name" value="AB_hydrolase_1"/>
</dbReference>
<gene>
    <name evidence="2" type="ORF">LY90DRAFT_674377</name>
</gene>
<dbReference type="GO" id="GO:0016787">
    <property type="term" value="F:hydrolase activity"/>
    <property type="evidence" value="ECO:0007669"/>
    <property type="project" value="UniProtKB-KW"/>
</dbReference>
<feature type="domain" description="AB hydrolase-1" evidence="1">
    <location>
        <begin position="137"/>
        <end position="188"/>
    </location>
</feature>
<comment type="caution">
    <text evidence="2">The sequence shown here is derived from an EMBL/GenBank/DDBJ whole genome shotgun (WGS) entry which is preliminary data.</text>
</comment>
<dbReference type="Proteomes" id="UP000193920">
    <property type="component" value="Unassembled WGS sequence"/>
</dbReference>
<keyword evidence="2" id="KW-0378">Hydrolase</keyword>
<reference evidence="2 3" key="1">
    <citation type="submission" date="2016-08" db="EMBL/GenBank/DDBJ databases">
        <title>A Parts List for Fungal Cellulosomes Revealed by Comparative Genomics.</title>
        <authorList>
            <consortium name="DOE Joint Genome Institute"/>
            <person name="Haitjema C.H."/>
            <person name="Gilmore S.P."/>
            <person name="Henske J.K."/>
            <person name="Solomon K.V."/>
            <person name="De Groot R."/>
            <person name="Kuo A."/>
            <person name="Mondo S.J."/>
            <person name="Salamov A.A."/>
            <person name="Labutti K."/>
            <person name="Zhao Z."/>
            <person name="Chiniquy J."/>
            <person name="Barry K."/>
            <person name="Brewer H.M."/>
            <person name="Purvine S.O."/>
            <person name="Wright A.T."/>
            <person name="Boxma B."/>
            <person name="Van Alen T."/>
            <person name="Hackstein J.H."/>
            <person name="Baker S.E."/>
            <person name="Grigoriev I.V."/>
            <person name="O'Malley M.A."/>
        </authorList>
    </citation>
    <scope>NUCLEOTIDE SEQUENCE [LARGE SCALE GENOMIC DNA]</scope>
    <source>
        <strain evidence="2 3">G1</strain>
    </source>
</reference>
<keyword evidence="3" id="KW-1185">Reference proteome</keyword>
<organism evidence="2 3">
    <name type="scientific">Neocallimastix californiae</name>
    <dbReference type="NCBI Taxonomy" id="1754190"/>
    <lineage>
        <taxon>Eukaryota</taxon>
        <taxon>Fungi</taxon>
        <taxon>Fungi incertae sedis</taxon>
        <taxon>Chytridiomycota</taxon>
        <taxon>Chytridiomycota incertae sedis</taxon>
        <taxon>Neocallimastigomycetes</taxon>
        <taxon>Neocallimastigales</taxon>
        <taxon>Neocallimastigaceae</taxon>
        <taxon>Neocallimastix</taxon>
    </lineage>
</organism>